<evidence type="ECO:0000313" key="2">
    <source>
        <dbReference type="EMBL" id="JAC70383.1"/>
    </source>
</evidence>
<feature type="transmembrane region" description="Helical" evidence="1">
    <location>
        <begin position="60"/>
        <end position="80"/>
    </location>
</feature>
<proteinExistence type="predicted"/>
<protein>
    <submittedName>
        <fullName evidence="2">Uncharacterized protein</fullName>
    </submittedName>
</protein>
<keyword evidence="1" id="KW-0812">Transmembrane</keyword>
<organism evidence="2">
    <name type="scientific">Tetraselmis sp. GSL018</name>
    <dbReference type="NCBI Taxonomy" id="582737"/>
    <lineage>
        <taxon>Eukaryota</taxon>
        <taxon>Viridiplantae</taxon>
        <taxon>Chlorophyta</taxon>
        <taxon>core chlorophytes</taxon>
        <taxon>Chlorodendrophyceae</taxon>
        <taxon>Chlorodendrales</taxon>
        <taxon>Chlorodendraceae</taxon>
        <taxon>Tetraselmis</taxon>
    </lineage>
</organism>
<feature type="transmembrane region" description="Helical" evidence="1">
    <location>
        <begin position="20"/>
        <end position="39"/>
    </location>
</feature>
<keyword evidence="1" id="KW-0472">Membrane</keyword>
<dbReference type="AlphaFoldDB" id="A0A061REI5"/>
<gene>
    <name evidence="2" type="ORF">TSPGSL018_4259</name>
</gene>
<reference evidence="2" key="1">
    <citation type="submission" date="2014-05" db="EMBL/GenBank/DDBJ databases">
        <title>The transcriptome of the halophilic microalga Tetraselmis sp. GSL018 isolated from the Great Salt Lake, Utah.</title>
        <authorList>
            <person name="Jinkerson R.E."/>
            <person name="D'Adamo S."/>
            <person name="Posewitz M.C."/>
        </authorList>
    </citation>
    <scope>NUCLEOTIDE SEQUENCE</scope>
    <source>
        <strain evidence="2">GSL018</strain>
    </source>
</reference>
<feature type="transmembrane region" description="Helical" evidence="1">
    <location>
        <begin position="338"/>
        <end position="358"/>
    </location>
</feature>
<name>A0A061REI5_9CHLO</name>
<dbReference type="EMBL" id="GBEZ01015812">
    <property type="protein sequence ID" value="JAC70383.1"/>
    <property type="molecule type" value="Transcribed_RNA"/>
</dbReference>
<feature type="transmembrane region" description="Helical" evidence="1">
    <location>
        <begin position="205"/>
        <end position="223"/>
    </location>
</feature>
<sequence>MLYLWAFVFVGFSNTSTILSLWASVGIVTCGITSIIALADKGLGPFAGLHAGRSEQHKETLQGTFIFNAAFMLAVLWELAMELSFHQLAPKIHPAKLARLIFIIVLITICLALQFGIPALYKAFLRAVHNCRSSEFWGEDAFTPLLEVYGTADKDFHVGHVARLLGHVASMVLNWVLGLGISFNIRGGVSTFSDPDSHEWSLLEWSAYAGVTSLAFITTASFLENALVLRAERLAEEAGVPFREVEARLEESVREADGQSGLLWYQENVVVPMLALVEEGPGASAGSAKGLSRAQLLEKQTACLNTVLAFMAGFAWNNAIAVAITGKPAQLAPVVERPWLLAAVTTVVSVAASMAAGVGHARLRASRGLLGRGAPPAAAAA</sequence>
<keyword evidence="1" id="KW-1133">Transmembrane helix</keyword>
<feature type="transmembrane region" description="Helical" evidence="1">
    <location>
        <begin position="302"/>
        <end position="326"/>
    </location>
</feature>
<feature type="transmembrane region" description="Helical" evidence="1">
    <location>
        <begin position="100"/>
        <end position="121"/>
    </location>
</feature>
<accession>A0A061REI5</accession>
<feature type="transmembrane region" description="Helical" evidence="1">
    <location>
        <begin position="164"/>
        <end position="185"/>
    </location>
</feature>
<evidence type="ECO:0000256" key="1">
    <source>
        <dbReference type="SAM" id="Phobius"/>
    </source>
</evidence>